<dbReference type="Proteomes" id="UP000748308">
    <property type="component" value="Unassembled WGS sequence"/>
</dbReference>
<evidence type="ECO:0000313" key="3">
    <source>
        <dbReference type="Proteomes" id="UP000748308"/>
    </source>
</evidence>
<evidence type="ECO:0000259" key="1">
    <source>
        <dbReference type="Pfam" id="PF00149"/>
    </source>
</evidence>
<dbReference type="InterPro" id="IPR004843">
    <property type="entry name" value="Calcineurin-like_PHP"/>
</dbReference>
<dbReference type="Pfam" id="PF00149">
    <property type="entry name" value="Metallophos"/>
    <property type="match status" value="1"/>
</dbReference>
<name>A0A937X9N9_UNCEI</name>
<dbReference type="PANTHER" id="PTHR37523:SF1">
    <property type="entry name" value="CALCINEURIN-LIKE PHOSPHOESTERASE DOMAIN-CONTAINING PROTEIN"/>
    <property type="match status" value="1"/>
</dbReference>
<dbReference type="InterPro" id="IPR029052">
    <property type="entry name" value="Metallo-depent_PP-like"/>
</dbReference>
<sequence length="286" mass="32347">MPCFFASDIHGRPGRYRTLWRLIAAERPEALFLGGDLLPHHFDQRLREELGVDEFAGGFLIPGFRRLREELGRAYPRIFLILGNDDPRCEEEVFLRAAADGLWEYLHMGRAELGPHAVFGYACVPPTPFQLKDWERYDVSRFVDPGCVSPEEGRRTVPVAEHEIRHGTIAGDLARLTGQEDLRRAICLMHSPPYETKLDRAALDGKQVDGVPLDAHIGSIAIRRFIAERQPLLTLHGHVHESTELTGAWRDRIGMTHLFNAAHHGPELSLVRFDPGDLARATRELC</sequence>
<comment type="caution">
    <text evidence="2">The sequence shown here is derived from an EMBL/GenBank/DDBJ whole genome shotgun (WGS) entry which is preliminary data.</text>
</comment>
<dbReference type="AlphaFoldDB" id="A0A937X9N9"/>
<dbReference type="SUPFAM" id="SSF56300">
    <property type="entry name" value="Metallo-dependent phosphatases"/>
    <property type="match status" value="1"/>
</dbReference>
<feature type="domain" description="Calcineurin-like phosphoesterase" evidence="1">
    <location>
        <begin position="2"/>
        <end position="241"/>
    </location>
</feature>
<dbReference type="EMBL" id="VGIY01000301">
    <property type="protein sequence ID" value="MBM3318246.1"/>
    <property type="molecule type" value="Genomic_DNA"/>
</dbReference>
<dbReference type="PANTHER" id="PTHR37523">
    <property type="entry name" value="METALLOPHOSPHOESTERASE"/>
    <property type="match status" value="1"/>
</dbReference>
<evidence type="ECO:0000313" key="2">
    <source>
        <dbReference type="EMBL" id="MBM3318246.1"/>
    </source>
</evidence>
<organism evidence="2 3">
    <name type="scientific">Eiseniibacteriota bacterium</name>
    <dbReference type="NCBI Taxonomy" id="2212470"/>
    <lineage>
        <taxon>Bacteria</taxon>
        <taxon>Candidatus Eiseniibacteriota</taxon>
    </lineage>
</organism>
<dbReference type="Gene3D" id="3.60.21.10">
    <property type="match status" value="1"/>
</dbReference>
<protein>
    <submittedName>
        <fullName evidence="2">Metallophosphoesterase</fullName>
    </submittedName>
</protein>
<reference evidence="2" key="1">
    <citation type="submission" date="2019-03" db="EMBL/GenBank/DDBJ databases">
        <title>Lake Tanganyika Metagenome-Assembled Genomes (MAGs).</title>
        <authorList>
            <person name="Tran P."/>
        </authorList>
    </citation>
    <scope>NUCLEOTIDE SEQUENCE</scope>
    <source>
        <strain evidence="2">M_DeepCast_400m_m2_100</strain>
    </source>
</reference>
<dbReference type="GO" id="GO:0016787">
    <property type="term" value="F:hydrolase activity"/>
    <property type="evidence" value="ECO:0007669"/>
    <property type="project" value="InterPro"/>
</dbReference>
<proteinExistence type="predicted"/>
<accession>A0A937X9N9</accession>
<gene>
    <name evidence="2" type="ORF">FJY75_10400</name>
</gene>